<reference evidence="7 8" key="1">
    <citation type="submission" date="2013-08" db="EMBL/GenBank/DDBJ databases">
        <authorList>
            <person name="Huang J."/>
            <person name="Wang G."/>
        </authorList>
    </citation>
    <scope>NUCLEOTIDE SEQUENCE [LARGE SCALE GENOMIC DNA]</scope>
    <source>
        <strain evidence="7 8">BH030004</strain>
    </source>
</reference>
<evidence type="ECO:0000313" key="8">
    <source>
        <dbReference type="Proteomes" id="UP000030403"/>
    </source>
</evidence>
<dbReference type="eggNOG" id="COG0488">
    <property type="taxonomic scope" value="Bacteria"/>
</dbReference>
<evidence type="ECO:0000313" key="7">
    <source>
        <dbReference type="EMBL" id="KGX84312.1"/>
    </source>
</evidence>
<feature type="coiled-coil region" evidence="4">
    <location>
        <begin position="249"/>
        <end position="306"/>
    </location>
</feature>
<dbReference type="SMART" id="SM00382">
    <property type="entry name" value="AAA"/>
    <property type="match status" value="2"/>
</dbReference>
<dbReference type="InterPro" id="IPR032524">
    <property type="entry name" value="ABC_tran_C"/>
</dbReference>
<feature type="domain" description="ABC transporter" evidence="6">
    <location>
        <begin position="331"/>
        <end position="547"/>
    </location>
</feature>
<keyword evidence="2" id="KW-0547">Nucleotide-binding</keyword>
<keyword evidence="4" id="KW-0175">Coiled coil</keyword>
<evidence type="ECO:0000259" key="6">
    <source>
        <dbReference type="PROSITE" id="PS50893"/>
    </source>
</evidence>
<dbReference type="PANTHER" id="PTHR42855">
    <property type="entry name" value="ABC TRANSPORTER ATP-BINDING SUBUNIT"/>
    <property type="match status" value="1"/>
</dbReference>
<evidence type="ECO:0000256" key="5">
    <source>
        <dbReference type="SAM" id="MobiDB-lite"/>
    </source>
</evidence>
<accession>A0A0A5HKZ7</accession>
<evidence type="ECO:0000256" key="2">
    <source>
        <dbReference type="ARBA" id="ARBA00022741"/>
    </source>
</evidence>
<dbReference type="InterPro" id="IPR032781">
    <property type="entry name" value="ABC_tran_Xtn"/>
</dbReference>
<dbReference type="Gene3D" id="3.40.50.300">
    <property type="entry name" value="P-loop containing nucleotide triphosphate hydrolases"/>
    <property type="match status" value="2"/>
</dbReference>
<dbReference type="CDD" id="cd03221">
    <property type="entry name" value="ABCF_EF-3"/>
    <property type="match status" value="2"/>
</dbReference>
<proteinExistence type="predicted"/>
<dbReference type="Pfam" id="PF16326">
    <property type="entry name" value="ABC_tran_CTD"/>
    <property type="match status" value="1"/>
</dbReference>
<comment type="caution">
    <text evidence="7">The sequence shown here is derived from an EMBL/GenBank/DDBJ whole genome shotgun (WGS) entry which is preliminary data.</text>
</comment>
<evidence type="ECO:0000256" key="4">
    <source>
        <dbReference type="SAM" id="Coils"/>
    </source>
</evidence>
<dbReference type="PROSITE" id="PS00211">
    <property type="entry name" value="ABC_TRANSPORTER_1"/>
    <property type="match status" value="2"/>
</dbReference>
<feature type="compositionally biased region" description="Basic and acidic residues" evidence="5">
    <location>
        <begin position="564"/>
        <end position="581"/>
    </location>
</feature>
<evidence type="ECO:0000256" key="1">
    <source>
        <dbReference type="ARBA" id="ARBA00022737"/>
    </source>
</evidence>
<keyword evidence="1" id="KW-0677">Repeat</keyword>
<dbReference type="EMBL" id="AVPF01000059">
    <property type="protein sequence ID" value="KGX84312.1"/>
    <property type="molecule type" value="Genomic_DNA"/>
</dbReference>
<dbReference type="STRING" id="1385511.GCA_000425225_03840"/>
<dbReference type="RefSeq" id="WP_027447348.1">
    <property type="nucleotide sequence ID" value="NZ_AULJ01000059.1"/>
</dbReference>
<gene>
    <name evidence="7" type="ORF">N783_17720</name>
</gene>
<dbReference type="Pfam" id="PF00005">
    <property type="entry name" value="ABC_tran"/>
    <property type="match status" value="2"/>
</dbReference>
<dbReference type="InterPro" id="IPR003439">
    <property type="entry name" value="ABC_transporter-like_ATP-bd"/>
</dbReference>
<dbReference type="SUPFAM" id="SSF52540">
    <property type="entry name" value="P-loop containing nucleoside triphosphate hydrolases"/>
    <property type="match status" value="2"/>
</dbReference>
<organism evidence="7 8">
    <name type="scientific">Pontibacillus marinus BH030004 = DSM 16465</name>
    <dbReference type="NCBI Taxonomy" id="1385511"/>
    <lineage>
        <taxon>Bacteria</taxon>
        <taxon>Bacillati</taxon>
        <taxon>Bacillota</taxon>
        <taxon>Bacilli</taxon>
        <taxon>Bacillales</taxon>
        <taxon>Bacillaceae</taxon>
        <taxon>Pontibacillus</taxon>
    </lineage>
</organism>
<dbReference type="Proteomes" id="UP000030403">
    <property type="component" value="Unassembled WGS sequence"/>
</dbReference>
<sequence>MILMQVNNITKRFGADLILSNIKLEVHSHDRTAIVGRNGAGKSTLLKIMAGEMNFEEGELHKSKDASLGYLEQHTGLESDKSIWDEMLTVFTDLIKMEKELRHMEQKMSDPAIIEDHQQYQKLLQDYDEKQLRFKNEGGYQYEANIKAVLNGLQFHDFDLETPIATLSGGQKTRLALGKLLLSKPDILILDEPTNHLDIETLNWLEQYIQGYPGAVVIVSHDRYFLDKVVNTIYEISRHSSEKFLGNYTKYLEQKAANYERDLKRFEKQQAEVKRLEEFVQKNIARASTSKRAQSKQKQLEKMEKVDKPHGDLKSAKFMFDIERRTGNDVLKVRDLAFEYPNADKTVFSNVSFDMNRQDRLALVGPNGVGKTTLLKTIMGDLEQKHGTIQLGSNVQLGYYDQEQAKLRSSKTVLHELWDKYPMMDEKDIRTVLGNFLFSGDDVLKSVNELSGGEKARVALAKLMLQKANVLVLDEPTNHLDLDSKEVLEAALADYPGTILFVSHDRYFINRIATQVLELEGDSTTLYLGDYDYYVDKKQEEQEIAELEQAESQPQSTQTTQTKVDYEQDKAQKREERKRQRRIEEIEEEISALEETIEKNDDLLCDPEIYQDHEKSLELTQENEKANEKMEALMEEWEQLQED</sequence>
<dbReference type="PANTHER" id="PTHR42855:SF2">
    <property type="entry name" value="DRUG RESISTANCE ABC TRANSPORTER,ATP-BINDING PROTEIN"/>
    <property type="match status" value="1"/>
</dbReference>
<dbReference type="GO" id="GO:0005524">
    <property type="term" value="F:ATP binding"/>
    <property type="evidence" value="ECO:0007669"/>
    <property type="project" value="UniProtKB-KW"/>
</dbReference>
<keyword evidence="3 7" id="KW-0067">ATP-binding</keyword>
<feature type="compositionally biased region" description="Low complexity" evidence="5">
    <location>
        <begin position="550"/>
        <end position="562"/>
    </location>
</feature>
<dbReference type="Gene3D" id="1.10.287.380">
    <property type="entry name" value="Valyl-tRNA synthetase, C-terminal domain"/>
    <property type="match status" value="1"/>
</dbReference>
<dbReference type="InterPro" id="IPR017871">
    <property type="entry name" value="ABC_transporter-like_CS"/>
</dbReference>
<dbReference type="OrthoDB" id="9801441at2"/>
<dbReference type="Pfam" id="PF12848">
    <property type="entry name" value="ABC_tran_Xtn"/>
    <property type="match status" value="1"/>
</dbReference>
<dbReference type="FunFam" id="3.40.50.300:FF:000309">
    <property type="entry name" value="ABC transporter ATP-binding protein"/>
    <property type="match status" value="1"/>
</dbReference>
<feature type="region of interest" description="Disordered" evidence="5">
    <location>
        <begin position="545"/>
        <end position="581"/>
    </location>
</feature>
<evidence type="ECO:0000256" key="3">
    <source>
        <dbReference type="ARBA" id="ARBA00022840"/>
    </source>
</evidence>
<dbReference type="GO" id="GO:0003677">
    <property type="term" value="F:DNA binding"/>
    <property type="evidence" value="ECO:0007669"/>
    <property type="project" value="InterPro"/>
</dbReference>
<feature type="domain" description="ABC transporter" evidence="6">
    <location>
        <begin position="4"/>
        <end position="263"/>
    </location>
</feature>
<dbReference type="FunFam" id="3.40.50.300:FF:000011">
    <property type="entry name" value="Putative ABC transporter ATP-binding component"/>
    <property type="match status" value="1"/>
</dbReference>
<dbReference type="PROSITE" id="PS50893">
    <property type="entry name" value="ABC_TRANSPORTER_2"/>
    <property type="match status" value="2"/>
</dbReference>
<dbReference type="GO" id="GO:0016887">
    <property type="term" value="F:ATP hydrolysis activity"/>
    <property type="evidence" value="ECO:0007669"/>
    <property type="project" value="InterPro"/>
</dbReference>
<dbReference type="InterPro" id="IPR027417">
    <property type="entry name" value="P-loop_NTPase"/>
</dbReference>
<dbReference type="InterPro" id="IPR003593">
    <property type="entry name" value="AAA+_ATPase"/>
</dbReference>
<keyword evidence="8" id="KW-1185">Reference proteome</keyword>
<dbReference type="AlphaFoldDB" id="A0A0A5HKZ7"/>
<protein>
    <submittedName>
        <fullName evidence="7">Multidrug ABC transporter ATP-binding protein</fullName>
    </submittedName>
</protein>
<dbReference type="InterPro" id="IPR051309">
    <property type="entry name" value="ABCF_ATPase"/>
</dbReference>
<dbReference type="InterPro" id="IPR037118">
    <property type="entry name" value="Val-tRNA_synth_C_sf"/>
</dbReference>
<name>A0A0A5HKZ7_9BACI</name>